<dbReference type="OrthoDB" id="34197at10239"/>
<reference evidence="2" key="2">
    <citation type="submission" date="2013-03" db="EMBL/GenBank/DDBJ databases">
        <title>The Cellulophaga phages: a novel, diverse, and globally ubiquitous model system.</title>
        <authorList>
            <person name="Holmfeldt K."/>
            <person name="Solonenko N."/>
            <person name="Shah M."/>
            <person name="Corrier K."/>
            <person name="Riemann L."/>
            <person name="VerBerkmoes N.C."/>
            <person name="Sullivan M.B."/>
        </authorList>
    </citation>
    <scope>NUCLEOTIDE SEQUENCE [LARGE SCALE GENOMIC DNA]</scope>
</reference>
<evidence type="ECO:0000313" key="1">
    <source>
        <dbReference type="EMBL" id="AGO48551.1"/>
    </source>
</evidence>
<keyword evidence="2" id="KW-1185">Reference proteome</keyword>
<dbReference type="Proteomes" id="UP000014728">
    <property type="component" value="Segment"/>
</dbReference>
<evidence type="ECO:0000313" key="2">
    <source>
        <dbReference type="Proteomes" id="UP000014728"/>
    </source>
</evidence>
<name>R9ZZP0_9CAUD</name>
<organism evidence="1 2">
    <name type="scientific">Cellulophaga phage phi18:3</name>
    <dbReference type="NCBI Taxonomy" id="1327983"/>
    <lineage>
        <taxon>Viruses</taxon>
        <taxon>Duplodnaviria</taxon>
        <taxon>Heunggongvirae</taxon>
        <taxon>Uroviricota</taxon>
        <taxon>Caudoviricetes</taxon>
        <taxon>Pachyviridae</taxon>
        <taxon>Baltivirus</taxon>
        <taxon>Baltivirus phi18tres</taxon>
    </lineage>
</organism>
<dbReference type="EMBL" id="KC821620">
    <property type="protein sequence ID" value="AGO48551.1"/>
    <property type="molecule type" value="Genomic_DNA"/>
</dbReference>
<protein>
    <submittedName>
        <fullName evidence="1">Uncharacterized protein</fullName>
    </submittedName>
</protein>
<accession>R9ZZP0</accession>
<dbReference type="RefSeq" id="YP_008241232.1">
    <property type="nucleotide sequence ID" value="NC_021794.1"/>
</dbReference>
<dbReference type="KEGG" id="vg:16797251"/>
<reference evidence="1 2" key="1">
    <citation type="journal article" date="2013" name="Proc. Natl. Acad. Sci. U.S.A.">
        <title>Twelve previously unknown phage genera are ubiquitous in global oceans.</title>
        <authorList>
            <person name="Holmfeldt K."/>
            <person name="Solonenko N."/>
            <person name="Shah M."/>
            <person name="Corrier K."/>
            <person name="Riemann L."/>
            <person name="Verberkmoes N.C."/>
            <person name="Sullivan M.B."/>
        </authorList>
    </citation>
    <scope>NUCLEOTIDE SEQUENCE [LARGE SCALE GENOMIC DNA]</scope>
    <source>
        <strain evidence="1">Phi18:3</strain>
    </source>
</reference>
<dbReference type="GeneID" id="16797251"/>
<proteinExistence type="predicted"/>
<gene>
    <name evidence="1" type="ORF">Phi18:3_gp039</name>
</gene>
<sequence length="76" mass="8982">MENPKIKVKLQHSQKNSAWNIIGTTPGQKYKVARIPYYINEQSEILSTKEKYEALKHAEFIVFCFNNSDKLEKFFK</sequence>